<dbReference type="Proteomes" id="UP000559653">
    <property type="component" value="Unassembled WGS sequence"/>
</dbReference>
<comment type="caution">
    <text evidence="1">The sequence shown here is derived from an EMBL/GenBank/DDBJ whole genome shotgun (WGS) entry which is preliminary data.</text>
</comment>
<dbReference type="EMBL" id="JACEMZ010000047">
    <property type="protein sequence ID" value="MBA4452832.1"/>
    <property type="molecule type" value="Genomic_DNA"/>
</dbReference>
<protein>
    <submittedName>
        <fullName evidence="1">Uncharacterized protein</fullName>
    </submittedName>
</protein>
<name>A0AC60VZV0_9ARCH</name>
<sequence>MTCYRPECRIGRPCKTCKELFLSDDEMMLYCDDSEKSLSLSGFWG</sequence>
<reference evidence="1 2" key="1">
    <citation type="journal article" date="2020" name="Appl. Environ. Microbiol.">
        <title>Genomic Characteristics of a Novel Species of Ammonia-Oxidizing Archaea from the Jiulong River Estuary.</title>
        <authorList>
            <person name="Zou D."/>
            <person name="Wan R."/>
            <person name="Han L."/>
            <person name="Xu M.N."/>
            <person name="Liu Y."/>
            <person name="Liu H."/>
            <person name="Kao S.J."/>
            <person name="Li M."/>
        </authorList>
    </citation>
    <scope>NUCLEOTIDE SEQUENCE [LARGE SCALE GENOMIC DNA]</scope>
    <source>
        <strain evidence="1">W1bin1</strain>
    </source>
</reference>
<evidence type="ECO:0000313" key="1">
    <source>
        <dbReference type="EMBL" id="MBA4452832.1"/>
    </source>
</evidence>
<evidence type="ECO:0000313" key="2">
    <source>
        <dbReference type="Proteomes" id="UP000559653"/>
    </source>
</evidence>
<gene>
    <name evidence="1" type="ORF">H2B03_06680</name>
</gene>
<proteinExistence type="predicted"/>
<organism evidence="1 2">
    <name type="scientific">Candidatus Nitrosomaritimum aestuariumsis</name>
    <dbReference type="NCBI Taxonomy" id="3342354"/>
    <lineage>
        <taxon>Archaea</taxon>
        <taxon>Nitrososphaerota</taxon>
        <taxon>Nitrososphaeria</taxon>
        <taxon>Nitrosopumilales</taxon>
        <taxon>Nitrosopumilaceae</taxon>
        <taxon>Candidatus Nitrosomaritimum</taxon>
    </lineage>
</organism>
<accession>A0AC60VZV0</accession>